<reference evidence="2 3" key="1">
    <citation type="submission" date="2019-02" db="EMBL/GenBank/DDBJ databases">
        <title>Genomic Encyclopedia of Type Strains, Phase IV (KMG-IV): sequencing the most valuable type-strain genomes for metagenomic binning, comparative biology and taxonomic classification.</title>
        <authorList>
            <person name="Goeker M."/>
        </authorList>
    </citation>
    <scope>NUCLEOTIDE SEQUENCE [LARGE SCALE GENOMIC DNA]</scope>
    <source>
        <strain evidence="2 3">DSM 45622</strain>
    </source>
</reference>
<keyword evidence="3" id="KW-1185">Reference proteome</keyword>
<evidence type="ECO:0000256" key="1">
    <source>
        <dbReference type="SAM" id="Phobius"/>
    </source>
</evidence>
<proteinExistence type="predicted"/>
<keyword evidence="1" id="KW-1133">Transmembrane helix</keyword>
<dbReference type="Proteomes" id="UP000293638">
    <property type="component" value="Unassembled WGS sequence"/>
</dbReference>
<feature type="transmembrane region" description="Helical" evidence="1">
    <location>
        <begin position="96"/>
        <end position="125"/>
    </location>
</feature>
<protein>
    <submittedName>
        <fullName evidence="2">Uncharacterized protein</fullName>
    </submittedName>
</protein>
<dbReference type="RefSeq" id="WP_165400124.1">
    <property type="nucleotide sequence ID" value="NZ_SGXD01000001.1"/>
</dbReference>
<dbReference type="AlphaFoldDB" id="A0A4Q7NWI6"/>
<keyword evidence="1" id="KW-0812">Transmembrane</keyword>
<dbReference type="EMBL" id="SGXD01000001">
    <property type="protein sequence ID" value="RZS91673.1"/>
    <property type="molecule type" value="Genomic_DNA"/>
</dbReference>
<feature type="transmembrane region" description="Helical" evidence="1">
    <location>
        <begin position="34"/>
        <end position="55"/>
    </location>
</feature>
<name>A0A4Q7NWI6_9ACTN</name>
<gene>
    <name evidence="2" type="ORF">EV189_0920</name>
</gene>
<comment type="caution">
    <text evidence="2">The sequence shown here is derived from an EMBL/GenBank/DDBJ whole genome shotgun (WGS) entry which is preliminary data.</text>
</comment>
<keyword evidence="1" id="KW-0472">Membrane</keyword>
<accession>A0A4Q7NWI6</accession>
<sequence length="138" mass="13647">MGGLLWLVGLVLASGVAALGVRTAGSASDVRWGTVTAGAALALGLTVGWGALLGAAARWRDLACSVAAATAVLIALYVGAMLFWPRGDDVSSDDAAGAGVVLLIVPMAVSVALCLGLGAVPAALVRRGLQRGRARRAA</sequence>
<evidence type="ECO:0000313" key="3">
    <source>
        <dbReference type="Proteomes" id="UP000293638"/>
    </source>
</evidence>
<feature type="transmembrane region" description="Helical" evidence="1">
    <location>
        <begin position="62"/>
        <end position="84"/>
    </location>
</feature>
<organism evidence="2 3">
    <name type="scientific">Motilibacter rhizosphaerae</name>
    <dbReference type="NCBI Taxonomy" id="598652"/>
    <lineage>
        <taxon>Bacteria</taxon>
        <taxon>Bacillati</taxon>
        <taxon>Actinomycetota</taxon>
        <taxon>Actinomycetes</taxon>
        <taxon>Motilibacterales</taxon>
        <taxon>Motilibacteraceae</taxon>
        <taxon>Motilibacter</taxon>
    </lineage>
</organism>
<evidence type="ECO:0000313" key="2">
    <source>
        <dbReference type="EMBL" id="RZS91673.1"/>
    </source>
</evidence>